<dbReference type="Gene3D" id="1.20.120.160">
    <property type="entry name" value="HPT domain"/>
    <property type="match status" value="1"/>
</dbReference>
<feature type="domain" description="PAC" evidence="20">
    <location>
        <begin position="182"/>
        <end position="233"/>
    </location>
</feature>
<evidence type="ECO:0000259" key="20">
    <source>
        <dbReference type="PROSITE" id="PS50113"/>
    </source>
</evidence>
<dbReference type="InterPro" id="IPR001789">
    <property type="entry name" value="Sig_transdc_resp-reg_receiver"/>
</dbReference>
<dbReference type="SUPFAM" id="SSF55874">
    <property type="entry name" value="ATPase domain of HSP90 chaperone/DNA topoisomerase II/histidine kinase"/>
    <property type="match status" value="1"/>
</dbReference>
<dbReference type="Gene3D" id="1.10.287.130">
    <property type="match status" value="1"/>
</dbReference>
<keyword evidence="12" id="KW-0902">Two-component regulatory system</keyword>
<dbReference type="SMART" id="SM00073">
    <property type="entry name" value="HPT"/>
    <property type="match status" value="1"/>
</dbReference>
<feature type="domain" description="Response regulatory" evidence="19">
    <location>
        <begin position="659"/>
        <end position="781"/>
    </location>
</feature>
<evidence type="ECO:0000256" key="3">
    <source>
        <dbReference type="ARBA" id="ARBA00012438"/>
    </source>
</evidence>
<evidence type="ECO:0000256" key="14">
    <source>
        <dbReference type="PROSITE-ProRule" id="PRU00110"/>
    </source>
</evidence>
<dbReference type="Pfam" id="PF02518">
    <property type="entry name" value="HATPase_c"/>
    <property type="match status" value="1"/>
</dbReference>
<dbReference type="FunFam" id="3.30.565.10:FF:000010">
    <property type="entry name" value="Sensor histidine kinase RcsC"/>
    <property type="match status" value="1"/>
</dbReference>
<keyword evidence="4" id="KW-1003">Cell membrane</keyword>
<reference evidence="22 23" key="1">
    <citation type="submission" date="2017-03" db="EMBL/GenBank/DDBJ databases">
        <authorList>
            <person name="Afonso C.L."/>
            <person name="Miller P.J."/>
            <person name="Scott M.A."/>
            <person name="Spackman E."/>
            <person name="Goraichik I."/>
            <person name="Dimitrov K.M."/>
            <person name="Suarez D.L."/>
            <person name="Swayne D.E."/>
        </authorList>
    </citation>
    <scope>NUCLEOTIDE SEQUENCE [LARGE SCALE GENOMIC DNA]</scope>
    <source>
        <strain evidence="22">PRJEB14757</strain>
    </source>
</reference>
<dbReference type="Pfam" id="PF00512">
    <property type="entry name" value="HisKA"/>
    <property type="match status" value="1"/>
</dbReference>
<evidence type="ECO:0000256" key="1">
    <source>
        <dbReference type="ARBA" id="ARBA00000085"/>
    </source>
</evidence>
<dbReference type="CDD" id="cd00088">
    <property type="entry name" value="HPT"/>
    <property type="match status" value="1"/>
</dbReference>
<keyword evidence="8" id="KW-0547">Nucleotide-binding</keyword>
<dbReference type="InterPro" id="IPR036097">
    <property type="entry name" value="HisK_dim/P_sf"/>
</dbReference>
<evidence type="ECO:0000256" key="6">
    <source>
        <dbReference type="ARBA" id="ARBA00022679"/>
    </source>
</evidence>
<evidence type="ECO:0000259" key="18">
    <source>
        <dbReference type="PROSITE" id="PS50109"/>
    </source>
</evidence>
<evidence type="ECO:0000256" key="10">
    <source>
        <dbReference type="ARBA" id="ARBA00022840"/>
    </source>
</evidence>
<dbReference type="CDD" id="cd00130">
    <property type="entry name" value="PAS"/>
    <property type="match status" value="1"/>
</dbReference>
<comment type="catalytic activity">
    <reaction evidence="1">
        <text>ATP + protein L-histidine = ADP + protein N-phospho-L-histidine.</text>
        <dbReference type="EC" id="2.7.13.3"/>
    </reaction>
</comment>
<feature type="domain" description="PAC" evidence="20">
    <location>
        <begin position="306"/>
        <end position="358"/>
    </location>
</feature>
<dbReference type="Gene3D" id="3.30.450.20">
    <property type="entry name" value="PAS domain"/>
    <property type="match status" value="2"/>
</dbReference>
<dbReference type="SUPFAM" id="SSF47226">
    <property type="entry name" value="Histidine-containing phosphotransfer domain, HPT domain"/>
    <property type="match status" value="1"/>
</dbReference>
<dbReference type="InterPro" id="IPR000014">
    <property type="entry name" value="PAS"/>
</dbReference>
<dbReference type="STRING" id="1246637.MTBBW1_1680002"/>
<dbReference type="AlphaFoldDB" id="A0A1W1H9C2"/>
<dbReference type="SMART" id="SM00388">
    <property type="entry name" value="HisKA"/>
    <property type="match status" value="1"/>
</dbReference>
<dbReference type="CDD" id="cd00082">
    <property type="entry name" value="HisKA"/>
    <property type="match status" value="1"/>
</dbReference>
<dbReference type="Pfam" id="PF00072">
    <property type="entry name" value="Response_reg"/>
    <property type="match status" value="1"/>
</dbReference>
<evidence type="ECO:0000256" key="4">
    <source>
        <dbReference type="ARBA" id="ARBA00022475"/>
    </source>
</evidence>
<dbReference type="InterPro" id="IPR003594">
    <property type="entry name" value="HATPase_dom"/>
</dbReference>
<dbReference type="OrthoDB" id="5378360at2"/>
<keyword evidence="6 22" id="KW-0808">Transferase</keyword>
<dbReference type="InterPro" id="IPR011006">
    <property type="entry name" value="CheY-like_superfamily"/>
</dbReference>
<feature type="transmembrane region" description="Helical" evidence="17">
    <location>
        <begin position="58"/>
        <end position="80"/>
    </location>
</feature>
<keyword evidence="11 17" id="KW-1133">Transmembrane helix</keyword>
<feature type="domain" description="HPt" evidence="21">
    <location>
        <begin position="828"/>
        <end position="926"/>
    </location>
</feature>
<keyword evidence="7 17" id="KW-0812">Transmembrane</keyword>
<dbReference type="InterPro" id="IPR013767">
    <property type="entry name" value="PAS_fold"/>
</dbReference>
<evidence type="ECO:0000259" key="21">
    <source>
        <dbReference type="PROSITE" id="PS50894"/>
    </source>
</evidence>
<gene>
    <name evidence="22" type="ORF">MTBBW1_1680002</name>
</gene>
<comment type="subcellular location">
    <subcellularLocation>
        <location evidence="2">Cell membrane</location>
        <topology evidence="2">Multi-pass membrane protein</topology>
    </subcellularLocation>
</comment>
<sequence>METKKTVALMALLLTVGSTVSYYVSNTFTNRTFDILKSEIKTVSPLLYEQYQNDVADFIFTAGIGASLFIAVFVGVMLHYNKILRIKALQAESELNESRNRLTMDLNQQAKAHAALEAIIDAIPVPLFITDLKTANIIRVNKANEEFSKLSRKKLEKMNIKEFYINPAEDRSRILRDFLSGLQIEMQIKRLGDGELRWCLFQGTIIDYMGRKSLLKSFIDITERRKTQRELIEKQQFLQSFIDYSGAVIYAKDIEGRYILVNRDWSSILGLGKMNPIGMTDFQIFDHSIADTFRKNDKKVLKAMKPVSTEEIVNIYGTPHYYYSTKFPLIDADGNAYATCGISTDITGQKQVEQDLQARIKELDEVQISMRSMMEDLEREKKKAEAATRAKSDFLANMSHEIRTPMNAIIGMSHLILKTELTAKQNDYISKIDHSAKALLSIINDILDFSKIEAGKLDIEKNNFFLDDVFTNLASLISVKTHEKGLKLVFNIEHEMPLGLVGDALRLGQVLLNLAGNAVKFTEKGEVVISAKLLEKNEQGIVARFSVRDTGIGLTENQRSKLFHSFTQADTSTTRTYGGTGLGLAISKKLVELMGGEIGVDSIPNEGSTFWFNIPFGLHDRKRNGTKTGFSTISTFKTTDHPTKKPFNPEKLASIRGARILLAEDNEINQQVAREILEGAGFFVDIACNGQEAVDCVNKTLEQSNTGYDAIIMDIQMPVMDGKDAAREILKQEIFKKLPIIAMTAHAMVGDREKSLEAGMIDHITKPIDPSELFASLLRWISPGEREVPEGFDPENDFIKPSNAPEKIIPDILPGIDIAQGLQRINGNKMLYRNMLLKVKNDYAEAAKDIRNLMDEGKHNDARRIAHTIKGVAGNLGAKALQKSAGAVESILRDLPDSKESPKDTKDLLETLAQDMDTIQQGLALIPEDTSVPAASGDVEPSSHEELVNGIEEIMPHLLKRKPAPSKEFFEKLSSLGWPSHLGDDVAELGRFISKYRFKEAISVAENIQKKINE</sequence>
<evidence type="ECO:0000259" key="19">
    <source>
        <dbReference type="PROSITE" id="PS50110"/>
    </source>
</evidence>
<keyword evidence="10" id="KW-0067">ATP-binding</keyword>
<dbReference type="EMBL" id="FWEV01000077">
    <property type="protein sequence ID" value="SLM29090.1"/>
    <property type="molecule type" value="Genomic_DNA"/>
</dbReference>
<evidence type="ECO:0000313" key="22">
    <source>
        <dbReference type="EMBL" id="SLM29090.1"/>
    </source>
</evidence>
<dbReference type="SMART" id="SM00448">
    <property type="entry name" value="REC"/>
    <property type="match status" value="1"/>
</dbReference>
<dbReference type="Gene3D" id="3.40.50.2300">
    <property type="match status" value="1"/>
</dbReference>
<dbReference type="PROSITE" id="PS50109">
    <property type="entry name" value="HIS_KIN"/>
    <property type="match status" value="1"/>
</dbReference>
<dbReference type="InterPro" id="IPR035965">
    <property type="entry name" value="PAS-like_dom_sf"/>
</dbReference>
<dbReference type="GO" id="GO:0005524">
    <property type="term" value="F:ATP binding"/>
    <property type="evidence" value="ECO:0007669"/>
    <property type="project" value="UniProtKB-KW"/>
</dbReference>
<keyword evidence="23" id="KW-1185">Reference proteome</keyword>
<dbReference type="PROSITE" id="PS50113">
    <property type="entry name" value="PAC"/>
    <property type="match status" value="2"/>
</dbReference>
<dbReference type="Proteomes" id="UP000191931">
    <property type="component" value="Unassembled WGS sequence"/>
</dbReference>
<dbReference type="Gene3D" id="3.30.565.10">
    <property type="entry name" value="Histidine kinase-like ATPase, C-terminal domain"/>
    <property type="match status" value="1"/>
</dbReference>
<name>A0A1W1H9C2_9BACT</name>
<protein>
    <recommendedName>
        <fullName evidence="3">histidine kinase</fullName>
        <ecNumber evidence="3">2.7.13.3</ecNumber>
    </recommendedName>
</protein>
<dbReference type="PRINTS" id="PR00344">
    <property type="entry name" value="BCTRLSENSOR"/>
</dbReference>
<dbReference type="NCBIfam" id="TIGR00229">
    <property type="entry name" value="sensory_box"/>
    <property type="match status" value="2"/>
</dbReference>
<feature type="coiled-coil region" evidence="16">
    <location>
        <begin position="360"/>
        <end position="390"/>
    </location>
</feature>
<dbReference type="GO" id="GO:0006355">
    <property type="term" value="P:regulation of DNA-templated transcription"/>
    <property type="evidence" value="ECO:0007669"/>
    <property type="project" value="InterPro"/>
</dbReference>
<dbReference type="PANTHER" id="PTHR45339:SF1">
    <property type="entry name" value="HYBRID SIGNAL TRANSDUCTION HISTIDINE KINASE J"/>
    <property type="match status" value="1"/>
</dbReference>
<dbReference type="InterPro" id="IPR003661">
    <property type="entry name" value="HisK_dim/P_dom"/>
</dbReference>
<evidence type="ECO:0000256" key="13">
    <source>
        <dbReference type="ARBA" id="ARBA00023136"/>
    </source>
</evidence>
<keyword evidence="5 15" id="KW-0597">Phosphoprotein</keyword>
<dbReference type="CDD" id="cd16922">
    <property type="entry name" value="HATPase_EvgS-ArcB-TorS-like"/>
    <property type="match status" value="1"/>
</dbReference>
<dbReference type="SUPFAM" id="SSF47384">
    <property type="entry name" value="Homodimeric domain of signal transducing histidine kinase"/>
    <property type="match status" value="1"/>
</dbReference>
<dbReference type="InterPro" id="IPR005467">
    <property type="entry name" value="His_kinase_dom"/>
</dbReference>
<evidence type="ECO:0000256" key="8">
    <source>
        <dbReference type="ARBA" id="ARBA00022741"/>
    </source>
</evidence>
<dbReference type="Pfam" id="PF00989">
    <property type="entry name" value="PAS"/>
    <property type="match status" value="1"/>
</dbReference>
<organism evidence="22 23">
    <name type="scientific">Desulfamplus magnetovallimortis</name>
    <dbReference type="NCBI Taxonomy" id="1246637"/>
    <lineage>
        <taxon>Bacteria</taxon>
        <taxon>Pseudomonadati</taxon>
        <taxon>Thermodesulfobacteriota</taxon>
        <taxon>Desulfobacteria</taxon>
        <taxon>Desulfobacterales</taxon>
        <taxon>Desulfobacteraceae</taxon>
        <taxon>Desulfamplus</taxon>
    </lineage>
</organism>
<evidence type="ECO:0000256" key="15">
    <source>
        <dbReference type="PROSITE-ProRule" id="PRU00169"/>
    </source>
</evidence>
<dbReference type="InterPro" id="IPR036641">
    <property type="entry name" value="HPT_dom_sf"/>
</dbReference>
<dbReference type="InterPro" id="IPR004358">
    <property type="entry name" value="Sig_transdc_His_kin-like_C"/>
</dbReference>
<keyword evidence="13 17" id="KW-0472">Membrane</keyword>
<evidence type="ECO:0000256" key="12">
    <source>
        <dbReference type="ARBA" id="ARBA00023012"/>
    </source>
</evidence>
<dbReference type="InterPro" id="IPR036890">
    <property type="entry name" value="HATPase_C_sf"/>
</dbReference>
<feature type="domain" description="Histidine kinase" evidence="18">
    <location>
        <begin position="397"/>
        <end position="618"/>
    </location>
</feature>
<dbReference type="GO" id="GO:0000155">
    <property type="term" value="F:phosphorelay sensor kinase activity"/>
    <property type="evidence" value="ECO:0007669"/>
    <property type="project" value="InterPro"/>
</dbReference>
<dbReference type="Pfam" id="PF08448">
    <property type="entry name" value="PAS_4"/>
    <property type="match status" value="1"/>
</dbReference>
<dbReference type="PROSITE" id="PS50110">
    <property type="entry name" value="RESPONSE_REGULATORY"/>
    <property type="match status" value="1"/>
</dbReference>
<dbReference type="PROSITE" id="PS50894">
    <property type="entry name" value="HPT"/>
    <property type="match status" value="1"/>
</dbReference>
<dbReference type="SMART" id="SM00091">
    <property type="entry name" value="PAS"/>
    <property type="match status" value="2"/>
</dbReference>
<dbReference type="PANTHER" id="PTHR45339">
    <property type="entry name" value="HYBRID SIGNAL TRANSDUCTION HISTIDINE KINASE J"/>
    <property type="match status" value="1"/>
</dbReference>
<keyword evidence="9 22" id="KW-0418">Kinase</keyword>
<dbReference type="InterPro" id="IPR000700">
    <property type="entry name" value="PAS-assoc_C"/>
</dbReference>
<feature type="modified residue" description="4-aspartylphosphate" evidence="15">
    <location>
        <position position="714"/>
    </location>
</feature>
<dbReference type="InterPro" id="IPR013656">
    <property type="entry name" value="PAS_4"/>
</dbReference>
<accession>A0A1W1H9C2</accession>
<dbReference type="SUPFAM" id="SSF55785">
    <property type="entry name" value="PYP-like sensor domain (PAS domain)"/>
    <property type="match status" value="2"/>
</dbReference>
<dbReference type="SMART" id="SM00387">
    <property type="entry name" value="HATPase_c"/>
    <property type="match status" value="1"/>
</dbReference>
<dbReference type="FunFam" id="1.10.287.130:FF:000003">
    <property type="entry name" value="Histidine kinase"/>
    <property type="match status" value="1"/>
</dbReference>
<keyword evidence="16" id="KW-0175">Coiled coil</keyword>
<dbReference type="RefSeq" id="WP_080805755.1">
    <property type="nucleotide sequence ID" value="NZ_LT828551.1"/>
</dbReference>
<evidence type="ECO:0000256" key="17">
    <source>
        <dbReference type="SAM" id="Phobius"/>
    </source>
</evidence>
<evidence type="ECO:0000256" key="11">
    <source>
        <dbReference type="ARBA" id="ARBA00022989"/>
    </source>
</evidence>
<dbReference type="InterPro" id="IPR008207">
    <property type="entry name" value="Sig_transdc_His_kin_Hpt_dom"/>
</dbReference>
<evidence type="ECO:0000256" key="16">
    <source>
        <dbReference type="SAM" id="Coils"/>
    </source>
</evidence>
<feature type="modified residue" description="Phosphohistidine" evidence="14">
    <location>
        <position position="867"/>
    </location>
</feature>
<evidence type="ECO:0000256" key="5">
    <source>
        <dbReference type="ARBA" id="ARBA00022553"/>
    </source>
</evidence>
<dbReference type="EC" id="2.7.13.3" evidence="3"/>
<dbReference type="GO" id="GO:0005886">
    <property type="term" value="C:plasma membrane"/>
    <property type="evidence" value="ECO:0007669"/>
    <property type="project" value="UniProtKB-SubCell"/>
</dbReference>
<evidence type="ECO:0000256" key="2">
    <source>
        <dbReference type="ARBA" id="ARBA00004651"/>
    </source>
</evidence>
<evidence type="ECO:0000256" key="7">
    <source>
        <dbReference type="ARBA" id="ARBA00022692"/>
    </source>
</evidence>
<dbReference type="SUPFAM" id="SSF52172">
    <property type="entry name" value="CheY-like"/>
    <property type="match status" value="1"/>
</dbReference>
<proteinExistence type="predicted"/>
<evidence type="ECO:0000256" key="9">
    <source>
        <dbReference type="ARBA" id="ARBA00022777"/>
    </source>
</evidence>
<dbReference type="Pfam" id="PF01627">
    <property type="entry name" value="Hpt"/>
    <property type="match status" value="1"/>
</dbReference>
<dbReference type="CDD" id="cd17546">
    <property type="entry name" value="REC_hyHK_CKI1_RcsC-like"/>
    <property type="match status" value="1"/>
</dbReference>
<evidence type="ECO:0000313" key="23">
    <source>
        <dbReference type="Proteomes" id="UP000191931"/>
    </source>
</evidence>